<dbReference type="Proteomes" id="UP000255124">
    <property type="component" value="Unassembled WGS sequence"/>
</dbReference>
<dbReference type="OrthoDB" id="9799173at2"/>
<sequence length="147" mass="17396">MTSIFDVVNYILSKNGEMTSMKLQKLTYYSQAWNLAWEGKPLFDEEFEAWANGPVCSELFRVHKGQFIVNKEIFEDFGDENNLNKTEKENIDEVLKTYGDKEPYWLSNLTHMERPWKEIRLKNNCKDGDFCNEIIPKDLMQEYYAGL</sequence>
<gene>
    <name evidence="2" type="ORF">NCTC9810_00525</name>
</gene>
<dbReference type="RefSeq" id="WP_115595082.1">
    <property type="nucleotide sequence ID" value="NZ_UFTA01000002.1"/>
</dbReference>
<reference evidence="2 3" key="1">
    <citation type="submission" date="2018-06" db="EMBL/GenBank/DDBJ databases">
        <authorList>
            <consortium name="Pathogen Informatics"/>
            <person name="Doyle S."/>
        </authorList>
    </citation>
    <scope>NUCLEOTIDE SEQUENCE [LARGE SCALE GENOMIC DNA]</scope>
    <source>
        <strain evidence="2 3">NCTC9810</strain>
    </source>
</reference>
<protein>
    <submittedName>
        <fullName evidence="2">Uncharacterized phage-associated protein</fullName>
    </submittedName>
</protein>
<feature type="domain" description="Antitoxin SocA-like Panacea" evidence="1">
    <location>
        <begin position="23"/>
        <end position="117"/>
    </location>
</feature>
<dbReference type="InterPro" id="IPR025272">
    <property type="entry name" value="SocA_Panacea"/>
</dbReference>
<dbReference type="AlphaFoldDB" id="A0A380WUP5"/>
<evidence type="ECO:0000259" key="1">
    <source>
        <dbReference type="Pfam" id="PF13274"/>
    </source>
</evidence>
<dbReference type="Pfam" id="PF13274">
    <property type="entry name" value="SocA_Panacea"/>
    <property type="match status" value="1"/>
</dbReference>
<evidence type="ECO:0000313" key="2">
    <source>
        <dbReference type="EMBL" id="SUU92200.1"/>
    </source>
</evidence>
<name>A0A380WUP5_9FIRM</name>
<proteinExistence type="predicted"/>
<evidence type="ECO:0000313" key="3">
    <source>
        <dbReference type="Proteomes" id="UP000255124"/>
    </source>
</evidence>
<organism evidence="2 3">
    <name type="scientific">Anaerococcus octavius</name>
    <dbReference type="NCBI Taxonomy" id="54007"/>
    <lineage>
        <taxon>Bacteria</taxon>
        <taxon>Bacillati</taxon>
        <taxon>Bacillota</taxon>
        <taxon>Tissierellia</taxon>
        <taxon>Tissierellales</taxon>
        <taxon>Peptoniphilaceae</taxon>
        <taxon>Anaerococcus</taxon>
    </lineage>
</organism>
<dbReference type="EMBL" id="UFTA01000002">
    <property type="protein sequence ID" value="SUU92200.1"/>
    <property type="molecule type" value="Genomic_DNA"/>
</dbReference>
<accession>A0A380WUP5</accession>